<evidence type="ECO:0000256" key="6">
    <source>
        <dbReference type="SAM" id="Phobius"/>
    </source>
</evidence>
<comment type="subcellular location">
    <subcellularLocation>
        <location evidence="1">Membrane</location>
        <topology evidence="1">Multi-pass membrane protein</topology>
    </subcellularLocation>
</comment>
<evidence type="ECO:0000256" key="2">
    <source>
        <dbReference type="ARBA" id="ARBA00007362"/>
    </source>
</evidence>
<dbReference type="SUPFAM" id="SSF103481">
    <property type="entry name" value="Multidrug resistance efflux transporter EmrE"/>
    <property type="match status" value="2"/>
</dbReference>
<evidence type="ECO:0000313" key="8">
    <source>
        <dbReference type="EMBL" id="MCF7221210.1"/>
    </source>
</evidence>
<keyword evidence="4 6" id="KW-1133">Transmembrane helix</keyword>
<dbReference type="InterPro" id="IPR037185">
    <property type="entry name" value="EmrE-like"/>
</dbReference>
<evidence type="ECO:0000313" key="9">
    <source>
        <dbReference type="EMBL" id="MCF7223049.1"/>
    </source>
</evidence>
<dbReference type="PANTHER" id="PTHR32322:SF2">
    <property type="entry name" value="EAMA DOMAIN-CONTAINING PROTEIN"/>
    <property type="match status" value="1"/>
</dbReference>
<reference evidence="8 10" key="2">
    <citation type="submission" date="2022-01" db="EMBL/GenBank/DDBJ databases">
        <title>Lysobacter chinensis sp. nov., a bacterium isolated from cow dung compost.</title>
        <authorList>
            <person name="Liu Y."/>
        </authorList>
    </citation>
    <scope>NUCLEOTIDE SEQUENCE [LARGE SCALE GENOMIC DNA]</scope>
    <source>
        <strain evidence="8 10">TLK-CK17</strain>
    </source>
</reference>
<dbReference type="EMBL" id="JAKJPO010000010">
    <property type="protein sequence ID" value="MCF7223049.1"/>
    <property type="molecule type" value="Genomic_DNA"/>
</dbReference>
<proteinExistence type="inferred from homology"/>
<protein>
    <submittedName>
        <fullName evidence="8">DMT family transporter</fullName>
    </submittedName>
</protein>
<feature type="transmembrane region" description="Helical" evidence="6">
    <location>
        <begin position="120"/>
        <end position="142"/>
    </location>
</feature>
<feature type="transmembrane region" description="Helical" evidence="6">
    <location>
        <begin position="63"/>
        <end position="82"/>
    </location>
</feature>
<feature type="domain" description="EamA" evidence="7">
    <location>
        <begin position="43"/>
        <end position="164"/>
    </location>
</feature>
<dbReference type="PANTHER" id="PTHR32322">
    <property type="entry name" value="INNER MEMBRANE TRANSPORTER"/>
    <property type="match status" value="1"/>
</dbReference>
<feature type="transmembrane region" description="Helical" evidence="6">
    <location>
        <begin position="235"/>
        <end position="255"/>
    </location>
</feature>
<evidence type="ECO:0000256" key="4">
    <source>
        <dbReference type="ARBA" id="ARBA00022989"/>
    </source>
</evidence>
<comment type="similarity">
    <text evidence="2">Belongs to the EamA transporter family.</text>
</comment>
<feature type="transmembrane region" description="Helical" evidence="6">
    <location>
        <begin position="267"/>
        <end position="284"/>
    </location>
</feature>
<dbReference type="InterPro" id="IPR050638">
    <property type="entry name" value="AA-Vitamin_Transporters"/>
</dbReference>
<feature type="transmembrane region" description="Helical" evidence="6">
    <location>
        <begin position="176"/>
        <end position="195"/>
    </location>
</feature>
<reference evidence="10" key="1">
    <citation type="submission" date="2022-01" db="EMBL/GenBank/DDBJ databases">
        <title>Lysobacter chinensis sp. nov., a bacterium isolated from cow dung compost.</title>
        <authorList>
            <person name="Zhou L.Y."/>
        </authorList>
    </citation>
    <scope>NUCLEOTIDE SEQUENCE [LARGE SCALE GENOMIC DNA]</scope>
    <source>
        <strain evidence="10">TLK-CK17</strain>
    </source>
</reference>
<dbReference type="Gene3D" id="1.10.3730.20">
    <property type="match status" value="1"/>
</dbReference>
<evidence type="ECO:0000256" key="5">
    <source>
        <dbReference type="ARBA" id="ARBA00023136"/>
    </source>
</evidence>
<organism evidence="8 10">
    <name type="scientific">Marilutibacter chinensis</name>
    <dbReference type="NCBI Taxonomy" id="2912247"/>
    <lineage>
        <taxon>Bacteria</taxon>
        <taxon>Pseudomonadati</taxon>
        <taxon>Pseudomonadota</taxon>
        <taxon>Gammaproteobacteria</taxon>
        <taxon>Lysobacterales</taxon>
        <taxon>Lysobacteraceae</taxon>
        <taxon>Marilutibacter</taxon>
    </lineage>
</organism>
<reference evidence="8 10" key="3">
    <citation type="submission" date="2022-01" db="EMBL/GenBank/DDBJ databases">
        <authorList>
            <person name="Zhou L.Y."/>
        </authorList>
    </citation>
    <scope>NUCLEOTIDE SEQUENCE [LARGE SCALE GENOMIC DNA]</scope>
    <source>
        <strain evidence="8 10">TLK-CK17</strain>
    </source>
</reference>
<dbReference type="EMBL" id="JAKJPO010000001">
    <property type="protein sequence ID" value="MCF7221210.1"/>
    <property type="molecule type" value="Genomic_DNA"/>
</dbReference>
<feature type="transmembrane region" description="Helical" evidence="6">
    <location>
        <begin position="207"/>
        <end position="229"/>
    </location>
</feature>
<comment type="caution">
    <text evidence="8">The sequence shown here is derived from an EMBL/GenBank/DDBJ whole genome shotgun (WGS) entry which is preliminary data.</text>
</comment>
<evidence type="ECO:0000256" key="3">
    <source>
        <dbReference type="ARBA" id="ARBA00022692"/>
    </source>
</evidence>
<dbReference type="InterPro" id="IPR000620">
    <property type="entry name" value="EamA_dom"/>
</dbReference>
<keyword evidence="10" id="KW-1185">Reference proteome</keyword>
<accession>A0ABS9HSS4</accession>
<dbReference type="Proteomes" id="UP001430796">
    <property type="component" value="Unassembled WGS sequence"/>
</dbReference>
<dbReference type="RefSeq" id="WP_237053595.1">
    <property type="nucleotide sequence ID" value="NZ_JAKJPO010000001.1"/>
</dbReference>
<feature type="transmembrane region" description="Helical" evidence="6">
    <location>
        <begin position="151"/>
        <end position="170"/>
    </location>
</feature>
<name>A0ABS9HSS4_9GAMM</name>
<evidence type="ECO:0000313" key="10">
    <source>
        <dbReference type="Proteomes" id="UP001430796"/>
    </source>
</evidence>
<feature type="transmembrane region" description="Helical" evidence="6">
    <location>
        <begin position="94"/>
        <end position="114"/>
    </location>
</feature>
<sequence length="314" mass="32393">MAPPNAAASSVTPVAAPAGQPGSAAAEVRAHDWVTPLELGVLGAIWGASFLFMRVAAPDFGAFPLVEVRLGLGALVLMPFLWRSRSRFPLRLWPKLAGISLVNSAVPFVLFAWAAQHAPAGVGAITNAMTVLFTALIGFLFFGERIGTRRAVALFAGFAGVVVLASGKVAGASIGWAVAAGAGAAFLYGIGINLVRRHLTGLPPAAVAAATLGSAALLVSPLAIAHWPVEPVPALSWLCAALLGVLCTGIAFVMYYRLIARVGASRASTVTYLVPVFGVAWAWWLLDEPLTLTMGFAGAIILASVAFSQGGRRA</sequence>
<keyword evidence="5 6" id="KW-0472">Membrane</keyword>
<keyword evidence="3 6" id="KW-0812">Transmembrane</keyword>
<evidence type="ECO:0000256" key="1">
    <source>
        <dbReference type="ARBA" id="ARBA00004141"/>
    </source>
</evidence>
<evidence type="ECO:0000259" key="7">
    <source>
        <dbReference type="Pfam" id="PF00892"/>
    </source>
</evidence>
<dbReference type="Pfam" id="PF00892">
    <property type="entry name" value="EamA"/>
    <property type="match status" value="2"/>
</dbReference>
<feature type="domain" description="EamA" evidence="7">
    <location>
        <begin position="176"/>
        <end position="307"/>
    </location>
</feature>
<feature type="transmembrane region" description="Helical" evidence="6">
    <location>
        <begin position="290"/>
        <end position="308"/>
    </location>
</feature>
<gene>
    <name evidence="8" type="ORF">L3V18_05325</name>
    <name evidence="9" type="ORF">L3V18_14820</name>
</gene>